<proteinExistence type="predicted"/>
<reference evidence="3 4" key="1">
    <citation type="submission" date="2019-04" db="EMBL/GenBank/DDBJ databases">
        <title>Natronomonas sp. F20-122 a newhaloarchaeon isolated from a saline saltern of Isla Bacuta, Huelva, Spain.</title>
        <authorList>
            <person name="Duran-Viseras A."/>
            <person name="Sanchez-Porro C."/>
            <person name="Ventosa A."/>
        </authorList>
    </citation>
    <scope>NUCLEOTIDE SEQUENCE [LARGE SCALE GENOMIC DNA]</scope>
    <source>
        <strain evidence="3 4">F20-122</strain>
    </source>
</reference>
<evidence type="ECO:0000256" key="1">
    <source>
        <dbReference type="SAM" id="Phobius"/>
    </source>
</evidence>
<feature type="transmembrane region" description="Helical" evidence="1">
    <location>
        <begin position="169"/>
        <end position="190"/>
    </location>
</feature>
<accession>A0A4U5JAC2</accession>
<feature type="transmembrane region" description="Helical" evidence="1">
    <location>
        <begin position="52"/>
        <end position="71"/>
    </location>
</feature>
<dbReference type="InterPro" id="IPR019204">
    <property type="entry name" value="DUF2070_membrane"/>
</dbReference>
<dbReference type="Pfam" id="PF09843">
    <property type="entry name" value="DUF2070"/>
    <property type="match status" value="1"/>
</dbReference>
<keyword evidence="1" id="KW-0812">Transmembrane</keyword>
<dbReference type="Proteomes" id="UP000308037">
    <property type="component" value="Unassembled WGS sequence"/>
</dbReference>
<dbReference type="OrthoDB" id="8914at2157"/>
<evidence type="ECO:0000313" key="4">
    <source>
        <dbReference type="Proteomes" id="UP000308037"/>
    </source>
</evidence>
<protein>
    <submittedName>
        <fullName evidence="3">DUF2070 family protein</fullName>
    </submittedName>
</protein>
<name>A0A4U5JAC2_9EURY</name>
<sequence length="587" mass="61418">MTRTQRDLAALSRFVFRAPDWSVSLFGTLLVAAAVGVAAFDTGFALDDAYFGMLYVGVPTVVAAFLTAPLDRRLGGQFTYNRSALLAFVCELLAVAVLLVAAVVASVSSFGQPFVVDALLVALASIFALRLFVIVAVSRRSIAVAVVPASVQTVVAVAFVAAYDGTANYALLSLLCVIYAAAVSVFVFAIDRPWRRGHDVSVLDFVRGFVGHVAEGSSELEAFFEHLGEQAVVPVTVLCVRRLDGTEKARFVLPMVHPGPMGEIGGGNLPERIATATDGLAFVPHATAGHDFNLVTEREIDTLLAAARGAADRVTYTREATPSRRETEAESTFLGQAIDSDLILVGTHAPESADDVDFGVGLSIAAEAGRADADTVLLVDAHNCSDGLSERSGRIGPGSKRSFDMLDAAGRLADRLAAADRDALSVGVAWDETEWGQTDGIGPLGIRVAVFEVDGHRTAYVLIDGNNMEPGLRGALLSAIDADAAEIMTTDTHVVNTVDAANQVGDAIEGDQLVEVVTGLVDDAVDDLDPVEAGMATERAEVTVFGTDRTESLAATANAMVSMGGALLLVTVGAAMALSLLVFVFTG</sequence>
<feature type="transmembrane region" description="Helical" evidence="1">
    <location>
        <begin position="21"/>
        <end position="40"/>
    </location>
</feature>
<feature type="domain" description="DUF2070" evidence="2">
    <location>
        <begin position="9"/>
        <end position="579"/>
    </location>
</feature>
<keyword evidence="4" id="KW-1185">Reference proteome</keyword>
<evidence type="ECO:0000313" key="3">
    <source>
        <dbReference type="EMBL" id="TKR25485.1"/>
    </source>
</evidence>
<dbReference type="AlphaFoldDB" id="A0A4U5JAC2"/>
<keyword evidence="1" id="KW-0472">Membrane</keyword>
<feature type="transmembrane region" description="Helical" evidence="1">
    <location>
        <begin position="114"/>
        <end position="135"/>
    </location>
</feature>
<comment type="caution">
    <text evidence="3">The sequence shown here is derived from an EMBL/GenBank/DDBJ whole genome shotgun (WGS) entry which is preliminary data.</text>
</comment>
<dbReference type="RefSeq" id="WP_137276485.1">
    <property type="nucleotide sequence ID" value="NZ_QKNX01000003.1"/>
</dbReference>
<feature type="transmembrane region" description="Helical" evidence="1">
    <location>
        <begin position="142"/>
        <end position="163"/>
    </location>
</feature>
<gene>
    <name evidence="3" type="ORF">DM868_08660</name>
</gene>
<feature type="transmembrane region" description="Helical" evidence="1">
    <location>
        <begin position="566"/>
        <end position="585"/>
    </location>
</feature>
<organism evidence="3 4">
    <name type="scientific">Natronomonas salsuginis</name>
    <dbReference type="NCBI Taxonomy" id="2217661"/>
    <lineage>
        <taxon>Archaea</taxon>
        <taxon>Methanobacteriati</taxon>
        <taxon>Methanobacteriota</taxon>
        <taxon>Stenosarchaea group</taxon>
        <taxon>Halobacteria</taxon>
        <taxon>Halobacteriales</taxon>
        <taxon>Natronomonadaceae</taxon>
        <taxon>Natronomonas</taxon>
    </lineage>
</organism>
<evidence type="ECO:0000259" key="2">
    <source>
        <dbReference type="Pfam" id="PF09843"/>
    </source>
</evidence>
<feature type="transmembrane region" description="Helical" evidence="1">
    <location>
        <begin position="83"/>
        <end position="108"/>
    </location>
</feature>
<dbReference type="EMBL" id="QKNX01000003">
    <property type="protein sequence ID" value="TKR25485.1"/>
    <property type="molecule type" value="Genomic_DNA"/>
</dbReference>
<keyword evidence="1" id="KW-1133">Transmembrane helix</keyword>